<evidence type="ECO:0000313" key="4">
    <source>
        <dbReference type="EMBL" id="KFM28166.1"/>
    </source>
</evidence>
<dbReference type="KEGG" id="apro:F751_6933"/>
<reference evidence="5" key="4">
    <citation type="submission" date="2018-10" db="EMBL/GenBank/DDBJ databases">
        <authorList>
            <person name="Hovde B."/>
            <person name="Zhang X."/>
        </authorList>
    </citation>
    <scope>NUCLEOTIDE SEQUENCE [LARGE SCALE GENOMIC DNA]</scope>
    <source>
        <strain evidence="5">UTEX 25</strain>
    </source>
</reference>
<dbReference type="Proteomes" id="UP000279271">
    <property type="component" value="Unassembled WGS sequence"/>
</dbReference>
<dbReference type="STRING" id="3075.A0A087SR12"/>
<gene>
    <name evidence="5" type="ORF">APUTEX25_000720</name>
    <name evidence="4" type="ORF">F751_6933</name>
    <name evidence="3" type="ORF">g.2422</name>
</gene>
<accession>A0A087SR12</accession>
<reference evidence="4 6" key="1">
    <citation type="journal article" date="2014" name="BMC Genomics">
        <title>Oil accumulation mechanisms of the oleaginous microalga Chlorella protothecoides revealed through its genome, transcriptomes, and proteomes.</title>
        <authorList>
            <person name="Gao C."/>
            <person name="Wang Y."/>
            <person name="Shen Y."/>
            <person name="Yan D."/>
            <person name="He X."/>
            <person name="Dai J."/>
            <person name="Wu Q."/>
        </authorList>
    </citation>
    <scope>NUCLEOTIDE SEQUENCE [LARGE SCALE GENOMIC DNA]</scope>
    <source>
        <strain evidence="4 6">0710</strain>
    </source>
</reference>
<dbReference type="Proteomes" id="UP000028924">
    <property type="component" value="Unassembled WGS sequence"/>
</dbReference>
<keyword evidence="1" id="KW-0378">Hydrolase</keyword>
<evidence type="ECO:0000256" key="1">
    <source>
        <dbReference type="ARBA" id="ARBA00022801"/>
    </source>
</evidence>
<reference evidence="5" key="5">
    <citation type="submission" date="2018-11" db="EMBL/GenBank/DDBJ databases">
        <title>Characterization of plant carbon substrate utilization by Auxenochlorella protothecoides.</title>
        <authorList>
            <person name="Vogler B.W."/>
            <person name="Starkenburg S.R."/>
            <person name="Sudasinghe N."/>
            <person name="Schambach J.Y."/>
            <person name="Rollin J.A."/>
            <person name="Pattathil S."/>
            <person name="Barry A.N."/>
        </authorList>
    </citation>
    <scope>NUCLEOTIDE SEQUENCE [LARGE SCALE GENOMIC DNA]</scope>
    <source>
        <strain evidence="5">UTEX 25</strain>
    </source>
</reference>
<dbReference type="AlphaFoldDB" id="A0A087SR12"/>
<dbReference type="EMBL" id="QOKY01000202">
    <property type="protein sequence ID" value="RMZ52601.1"/>
    <property type="molecule type" value="Genomic_DNA"/>
</dbReference>
<dbReference type="OrthoDB" id="671439at2759"/>
<dbReference type="CDD" id="cd01838">
    <property type="entry name" value="Isoamyl_acetate_hydrolase_like"/>
    <property type="match status" value="1"/>
</dbReference>
<dbReference type="GO" id="GO:0016787">
    <property type="term" value="F:hydrolase activity"/>
    <property type="evidence" value="ECO:0007669"/>
    <property type="project" value="UniProtKB-KW"/>
</dbReference>
<evidence type="ECO:0000259" key="2">
    <source>
        <dbReference type="Pfam" id="PF13472"/>
    </source>
</evidence>
<protein>
    <submittedName>
        <fullName evidence="4">GDSL esterase/lipase</fullName>
    </submittedName>
</protein>
<dbReference type="EMBL" id="GDKF01003196">
    <property type="protein sequence ID" value="JAT75426.1"/>
    <property type="molecule type" value="Transcribed_RNA"/>
</dbReference>
<sequence length="246" mass="26399">MRPVWVLLGDSLTQRSFEPSGWGASLVNAYSRSIDVQCRGYSGYNSRWVLGLLPTILPLDKPGPPPQLLILCLGANDACLPDRSSAKQHVPLEEFKANLAAIVQHARRLGVANILVLTPGPVHEPTRLTHALQTRGLALESAERTAAVSGAYAAAAAEVAHSLSLPSINLWTGFSQRPGWETELLCDGLHFSSAGQTLVGDWVREAIAAHFPTLTPQALPWEGPDHTDIDGERWEACLASGGGKHP</sequence>
<evidence type="ECO:0000313" key="7">
    <source>
        <dbReference type="Proteomes" id="UP000279271"/>
    </source>
</evidence>
<dbReference type="RefSeq" id="XP_011401179.1">
    <property type="nucleotide sequence ID" value="XM_011402877.1"/>
</dbReference>
<keyword evidence="6" id="KW-1185">Reference proteome</keyword>
<dbReference type="GeneID" id="23618324"/>
<dbReference type="Gene3D" id="3.40.50.1110">
    <property type="entry name" value="SGNH hydrolase"/>
    <property type="match status" value="1"/>
</dbReference>
<name>A0A087SR12_AUXPR</name>
<evidence type="ECO:0000313" key="6">
    <source>
        <dbReference type="Proteomes" id="UP000028924"/>
    </source>
</evidence>
<dbReference type="InterPro" id="IPR045136">
    <property type="entry name" value="Iah1-like"/>
</dbReference>
<evidence type="ECO:0000313" key="3">
    <source>
        <dbReference type="EMBL" id="JAT75426.1"/>
    </source>
</evidence>
<evidence type="ECO:0000313" key="5">
    <source>
        <dbReference type="EMBL" id="RMZ52601.1"/>
    </source>
</evidence>
<proteinExistence type="predicted"/>
<dbReference type="FunFam" id="3.40.50.1110:FF:000002">
    <property type="entry name" value="isoamyl acetate-hydrolyzing esterase 1 homolog"/>
    <property type="match status" value="1"/>
</dbReference>
<reference evidence="3" key="2">
    <citation type="submission" date="2015-08" db="EMBL/GenBank/DDBJ databases">
        <authorList>
            <person name="Babu N.S."/>
            <person name="Beckwith C.J."/>
            <person name="Beseler K.G."/>
            <person name="Brison A."/>
            <person name="Carone J.V."/>
            <person name="Caskin T.P."/>
            <person name="Diamond M."/>
            <person name="Durham M.E."/>
            <person name="Foxe J.M."/>
            <person name="Go M."/>
            <person name="Henderson B.A."/>
            <person name="Jones I.B."/>
            <person name="McGettigan J.A."/>
            <person name="Micheletti S.J."/>
            <person name="Nasrallah M.E."/>
            <person name="Ortiz D."/>
            <person name="Piller C.R."/>
            <person name="Privatt S.R."/>
            <person name="Schneider S.L."/>
            <person name="Sharp S."/>
            <person name="Smith T.C."/>
            <person name="Stanton J.D."/>
            <person name="Ullery H.E."/>
            <person name="Wilson R.J."/>
            <person name="Serrano M.G."/>
            <person name="Buck G."/>
            <person name="Lee V."/>
            <person name="Wang Y."/>
            <person name="Carvalho R."/>
            <person name="Voegtly L."/>
            <person name="Shi R."/>
            <person name="Duckworth R."/>
            <person name="Johnson A."/>
            <person name="Loviza R."/>
            <person name="Walstead R."/>
            <person name="Shah Z."/>
            <person name="Kiflezghi M."/>
            <person name="Wade K."/>
            <person name="Ball S.L."/>
            <person name="Bradley K.W."/>
            <person name="Asai D.J."/>
            <person name="Bowman C.A."/>
            <person name="Russell D.A."/>
            <person name="Pope W.H."/>
            <person name="Jacobs-Sera D."/>
            <person name="Hendrix R.W."/>
            <person name="Hatfull G.F."/>
        </authorList>
    </citation>
    <scope>NUCLEOTIDE SEQUENCE</scope>
</reference>
<reference evidence="7" key="3">
    <citation type="journal article" date="2018" name="Algal Res.">
        <title>Characterization of plant carbon substrate utilization by Auxenochlorella protothecoides.</title>
        <authorList>
            <person name="Vogler B.W."/>
            <person name="Starkenburg S.R."/>
            <person name="Sudasinghe N."/>
            <person name="Schambach J.Y."/>
            <person name="Rollin J.A."/>
            <person name="Pattathil S."/>
            <person name="Barry A.N."/>
        </authorList>
    </citation>
    <scope>NUCLEOTIDE SEQUENCE [LARGE SCALE GENOMIC DNA]</scope>
    <source>
        <strain evidence="7">UTEX 25</strain>
    </source>
</reference>
<dbReference type="InterPro" id="IPR036514">
    <property type="entry name" value="SGNH_hydro_sf"/>
</dbReference>
<dbReference type="PANTHER" id="PTHR14209:SF19">
    <property type="entry name" value="ISOAMYL ACETATE-HYDROLYZING ESTERASE 1 HOMOLOG"/>
    <property type="match status" value="1"/>
</dbReference>
<dbReference type="InterPro" id="IPR013830">
    <property type="entry name" value="SGNH_hydro"/>
</dbReference>
<dbReference type="eggNOG" id="KOG3035">
    <property type="taxonomic scope" value="Eukaryota"/>
</dbReference>
<dbReference type="Pfam" id="PF13472">
    <property type="entry name" value="Lipase_GDSL_2"/>
    <property type="match status" value="1"/>
</dbReference>
<dbReference type="EMBL" id="KL662165">
    <property type="protein sequence ID" value="KFM28166.1"/>
    <property type="molecule type" value="Genomic_DNA"/>
</dbReference>
<dbReference type="SUPFAM" id="SSF52266">
    <property type="entry name" value="SGNH hydrolase"/>
    <property type="match status" value="1"/>
</dbReference>
<dbReference type="PANTHER" id="PTHR14209">
    <property type="entry name" value="ISOAMYL ACETATE-HYDROLYZING ESTERASE 1"/>
    <property type="match status" value="1"/>
</dbReference>
<organism evidence="4 6">
    <name type="scientific">Auxenochlorella protothecoides</name>
    <name type="common">Green microalga</name>
    <name type="synonym">Chlorella protothecoides</name>
    <dbReference type="NCBI Taxonomy" id="3075"/>
    <lineage>
        <taxon>Eukaryota</taxon>
        <taxon>Viridiplantae</taxon>
        <taxon>Chlorophyta</taxon>
        <taxon>core chlorophytes</taxon>
        <taxon>Trebouxiophyceae</taxon>
        <taxon>Chlorellales</taxon>
        <taxon>Chlorellaceae</taxon>
        <taxon>Auxenochlorella</taxon>
    </lineage>
</organism>
<feature type="domain" description="SGNH hydrolase-type esterase" evidence="2">
    <location>
        <begin position="7"/>
        <end position="197"/>
    </location>
</feature>